<organism evidence="1 2">
    <name type="scientific">Pseudoalteromonas marina</name>
    <dbReference type="NCBI Taxonomy" id="267375"/>
    <lineage>
        <taxon>Bacteria</taxon>
        <taxon>Pseudomonadati</taxon>
        <taxon>Pseudomonadota</taxon>
        <taxon>Gammaproteobacteria</taxon>
        <taxon>Alteromonadales</taxon>
        <taxon>Pseudoalteromonadaceae</taxon>
        <taxon>Pseudoalteromonas</taxon>
    </lineage>
</organism>
<evidence type="ECO:0000313" key="1">
    <source>
        <dbReference type="EMBL" id="MDP2566837.1"/>
    </source>
</evidence>
<accession>A0ABT9FJ97</accession>
<sequence>MAYSLYQLGTAPKLHNKFDHREHRGAARYTEKSLIQCIGFLNDFSCTAPCLLCGEEVIF</sequence>
<keyword evidence="2" id="KW-1185">Reference proteome</keyword>
<comment type="caution">
    <text evidence="1">The sequence shown here is derived from an EMBL/GenBank/DDBJ whole genome shotgun (WGS) entry which is preliminary data.</text>
</comment>
<proteinExistence type="predicted"/>
<name>A0ABT9FJ97_9GAMM</name>
<reference evidence="1" key="1">
    <citation type="submission" date="2023-07" db="EMBL/GenBank/DDBJ databases">
        <title>Genome content predicts the carbon catabolic preferences of heterotrophic bacteria.</title>
        <authorList>
            <person name="Gralka M."/>
        </authorList>
    </citation>
    <scope>NUCLEOTIDE SEQUENCE</scope>
    <source>
        <strain evidence="1">4G09</strain>
    </source>
</reference>
<evidence type="ECO:0008006" key="3">
    <source>
        <dbReference type="Google" id="ProtNLM"/>
    </source>
</evidence>
<protein>
    <recommendedName>
        <fullName evidence="3">Transposase</fullName>
    </recommendedName>
</protein>
<dbReference type="RefSeq" id="WP_305473300.1">
    <property type="nucleotide sequence ID" value="NZ_JAUYVT010000027.1"/>
</dbReference>
<evidence type="ECO:0000313" key="2">
    <source>
        <dbReference type="Proteomes" id="UP001177212"/>
    </source>
</evidence>
<dbReference type="Proteomes" id="UP001177212">
    <property type="component" value="Unassembled WGS sequence"/>
</dbReference>
<dbReference type="EMBL" id="JAUYVT010000027">
    <property type="protein sequence ID" value="MDP2566837.1"/>
    <property type="molecule type" value="Genomic_DNA"/>
</dbReference>
<gene>
    <name evidence="1" type="ORF">Q8W34_19505</name>
</gene>